<evidence type="ECO:0000313" key="3">
    <source>
        <dbReference type="Proteomes" id="UP000321039"/>
    </source>
</evidence>
<comment type="caution">
    <text evidence="2">The sequence shown here is derived from an EMBL/GenBank/DDBJ whole genome shotgun (WGS) entry which is preliminary data.</text>
</comment>
<dbReference type="Gene3D" id="3.10.450.50">
    <property type="match status" value="1"/>
</dbReference>
<dbReference type="Proteomes" id="UP000321039">
    <property type="component" value="Unassembled WGS sequence"/>
</dbReference>
<evidence type="ECO:0000313" key="2">
    <source>
        <dbReference type="EMBL" id="TXS96054.1"/>
    </source>
</evidence>
<dbReference type="InterPro" id="IPR037401">
    <property type="entry name" value="SnoaL-like"/>
</dbReference>
<dbReference type="Pfam" id="PF13577">
    <property type="entry name" value="SnoaL_4"/>
    <property type="match status" value="1"/>
</dbReference>
<reference evidence="2 3" key="1">
    <citation type="submission" date="2019-08" db="EMBL/GenBank/DDBJ databases">
        <title>Parahaliea maris sp. nov., isolated from the surface seawater.</title>
        <authorList>
            <person name="Liu Y."/>
        </authorList>
    </citation>
    <scope>NUCLEOTIDE SEQUENCE [LARGE SCALE GENOMIC DNA]</scope>
    <source>
        <strain evidence="2 3">HSLHS9</strain>
    </source>
</reference>
<evidence type="ECO:0000259" key="1">
    <source>
        <dbReference type="Pfam" id="PF13577"/>
    </source>
</evidence>
<dbReference type="EMBL" id="VRZA01000001">
    <property type="protein sequence ID" value="TXS96054.1"/>
    <property type="molecule type" value="Genomic_DNA"/>
</dbReference>
<gene>
    <name evidence="2" type="ORF">FV139_00690</name>
</gene>
<accession>A0A5C9A7P5</accession>
<proteinExistence type="predicted"/>
<dbReference type="RefSeq" id="WP_148066324.1">
    <property type="nucleotide sequence ID" value="NZ_VRZA01000001.1"/>
</dbReference>
<organism evidence="2 3">
    <name type="scientific">Parahaliea maris</name>
    <dbReference type="NCBI Taxonomy" id="2716870"/>
    <lineage>
        <taxon>Bacteria</taxon>
        <taxon>Pseudomonadati</taxon>
        <taxon>Pseudomonadota</taxon>
        <taxon>Gammaproteobacteria</taxon>
        <taxon>Cellvibrionales</taxon>
        <taxon>Halieaceae</taxon>
        <taxon>Parahaliea</taxon>
    </lineage>
</organism>
<feature type="domain" description="SnoaL-like" evidence="1">
    <location>
        <begin position="6"/>
        <end position="131"/>
    </location>
</feature>
<dbReference type="AlphaFoldDB" id="A0A5C9A7P5"/>
<keyword evidence="3" id="KW-1185">Reference proteome</keyword>
<dbReference type="InterPro" id="IPR032710">
    <property type="entry name" value="NTF2-like_dom_sf"/>
</dbReference>
<name>A0A5C9A7P5_9GAMM</name>
<protein>
    <submittedName>
        <fullName evidence="2">Nuclear transport factor 2 family protein</fullName>
    </submittedName>
</protein>
<sequence>MNNTLERLQSESEIRAVLAGYCRALDRMDKPAAYAVWHPDGTALYHDIFEGTGHGFVDWVWDAHAGMERHSHQISQSVIAVNGDVARSETYITVSLWMLPNADGARQEIVSRGRYLDRWSRREGRWAIDHREHVLDMQTLHQLVPGYVSQVSARDYSDPSFNYL</sequence>
<dbReference type="SUPFAM" id="SSF54427">
    <property type="entry name" value="NTF2-like"/>
    <property type="match status" value="1"/>
</dbReference>